<protein>
    <submittedName>
        <fullName evidence="1">Uncharacterized protein</fullName>
    </submittedName>
</protein>
<gene>
    <name evidence="1" type="ORF">L6164_027393</name>
</gene>
<evidence type="ECO:0000313" key="1">
    <source>
        <dbReference type="EMBL" id="KAI4314490.1"/>
    </source>
</evidence>
<dbReference type="EMBL" id="CM039436">
    <property type="protein sequence ID" value="KAI4314490.1"/>
    <property type="molecule type" value="Genomic_DNA"/>
</dbReference>
<comment type="caution">
    <text evidence="1">The sequence shown here is derived from an EMBL/GenBank/DDBJ whole genome shotgun (WGS) entry which is preliminary data.</text>
</comment>
<dbReference type="Proteomes" id="UP000828941">
    <property type="component" value="Chromosome 11"/>
</dbReference>
<keyword evidence="2" id="KW-1185">Reference proteome</keyword>
<reference evidence="1 2" key="1">
    <citation type="journal article" date="2022" name="DNA Res.">
        <title>Chromosomal-level genome assembly of the orchid tree Bauhinia variegata (Leguminosae; Cercidoideae) supports the allotetraploid origin hypothesis of Bauhinia.</title>
        <authorList>
            <person name="Zhong Y."/>
            <person name="Chen Y."/>
            <person name="Zheng D."/>
            <person name="Pang J."/>
            <person name="Liu Y."/>
            <person name="Luo S."/>
            <person name="Meng S."/>
            <person name="Qian L."/>
            <person name="Wei D."/>
            <person name="Dai S."/>
            <person name="Zhou R."/>
        </authorList>
    </citation>
    <scope>NUCLEOTIDE SEQUENCE [LARGE SCALE GENOMIC DNA]</scope>
    <source>
        <strain evidence="1">BV-YZ2020</strain>
    </source>
</reference>
<sequence length="411" mass="46188">MLEIAALTITIPVLVLIRHSISYNSTTGAPWKKTMMQLLNVGLRSVLRLHLSGFSCHSCSYALIFYSTSGLELYLCNFVDSLDVILYSSQKVIISGDSSLSFGGDPNSLRAYIKSYRVIVMIITCLCILAVDFKIFPRRYAKTETYGTSLAVCLIISCTLKFEITCTCQMDLGVGAFVLANSLVSRQARNISSANWKTAMRSISPLIILGFIRLVTMTGVDYQVHVGEYGVYWNFFFTIAAVSILTSLVDITPQYCGILGSLVLVGYQFCLVHRLSHYLLSNERGMDIISQNKEGLYSIFGYWGMYLVGVYLGNYLFYGRDSSTVRSNRWVRMRTSVINLFHFRYAHFRLLTVLLDRHVERISRRTLLSVIMLADHIPGSKKTSILEEALSRNLLATFLLANVLTALVNLS</sequence>
<accession>A0ACB9LT57</accession>
<name>A0ACB9LT57_BAUVA</name>
<organism evidence="1 2">
    <name type="scientific">Bauhinia variegata</name>
    <name type="common">Purple orchid tree</name>
    <name type="synonym">Phanera variegata</name>
    <dbReference type="NCBI Taxonomy" id="167791"/>
    <lineage>
        <taxon>Eukaryota</taxon>
        <taxon>Viridiplantae</taxon>
        <taxon>Streptophyta</taxon>
        <taxon>Embryophyta</taxon>
        <taxon>Tracheophyta</taxon>
        <taxon>Spermatophyta</taxon>
        <taxon>Magnoliopsida</taxon>
        <taxon>eudicotyledons</taxon>
        <taxon>Gunneridae</taxon>
        <taxon>Pentapetalae</taxon>
        <taxon>rosids</taxon>
        <taxon>fabids</taxon>
        <taxon>Fabales</taxon>
        <taxon>Fabaceae</taxon>
        <taxon>Cercidoideae</taxon>
        <taxon>Cercideae</taxon>
        <taxon>Bauhiniinae</taxon>
        <taxon>Bauhinia</taxon>
    </lineage>
</organism>
<proteinExistence type="predicted"/>
<evidence type="ECO:0000313" key="2">
    <source>
        <dbReference type="Proteomes" id="UP000828941"/>
    </source>
</evidence>